<gene>
    <name evidence="1" type="ORF">B7463_g6074</name>
</gene>
<reference evidence="1 2" key="1">
    <citation type="submission" date="2018-05" db="EMBL/GenBank/DDBJ databases">
        <title>Draft genome sequence of Scytalidium lignicola DSM 105466, a ubiquitous saprotrophic fungus.</title>
        <authorList>
            <person name="Buettner E."/>
            <person name="Gebauer A.M."/>
            <person name="Hofrichter M."/>
            <person name="Liers C."/>
            <person name="Kellner H."/>
        </authorList>
    </citation>
    <scope>NUCLEOTIDE SEQUENCE [LARGE SCALE GENOMIC DNA]</scope>
    <source>
        <strain evidence="1 2">DSM 105466</strain>
    </source>
</reference>
<dbReference type="PANTHER" id="PTHR10622">
    <property type="entry name" value="HET DOMAIN-CONTAINING PROTEIN"/>
    <property type="match status" value="1"/>
</dbReference>
<protein>
    <submittedName>
        <fullName evidence="1">Uncharacterized protein</fullName>
    </submittedName>
</protein>
<keyword evidence="2" id="KW-1185">Reference proteome</keyword>
<comment type="caution">
    <text evidence="1">The sequence shown here is derived from an EMBL/GenBank/DDBJ whole genome shotgun (WGS) entry which is preliminary data.</text>
</comment>
<dbReference type="STRING" id="5539.A0A3E2HAV8"/>
<accession>A0A3E2HAV8</accession>
<name>A0A3E2HAV8_SCYLI</name>
<dbReference type="PANTHER" id="PTHR10622:SF10">
    <property type="entry name" value="HET DOMAIN-CONTAINING PROTEIN"/>
    <property type="match status" value="1"/>
</dbReference>
<dbReference type="EMBL" id="NCSJ02000105">
    <property type="protein sequence ID" value="RFU30263.1"/>
    <property type="molecule type" value="Genomic_DNA"/>
</dbReference>
<proteinExistence type="predicted"/>
<feature type="non-terminal residue" evidence="1">
    <location>
        <position position="1"/>
    </location>
</feature>
<dbReference type="AlphaFoldDB" id="A0A3E2HAV8"/>
<dbReference type="OrthoDB" id="3562304at2759"/>
<evidence type="ECO:0000313" key="1">
    <source>
        <dbReference type="EMBL" id="RFU30263.1"/>
    </source>
</evidence>
<evidence type="ECO:0000313" key="2">
    <source>
        <dbReference type="Proteomes" id="UP000258309"/>
    </source>
</evidence>
<feature type="non-terminal residue" evidence="1">
    <location>
        <position position="351"/>
    </location>
</feature>
<sequence>MTSRPEDIAYCLLGIFDVNIPLIHGEGREKAFIRLQQEFLKFSDDETIFAWKTDSIMALKKPYWGLLSTSPRFFKEAYTVYKPRFKSRLNTHPTNITNRGVHIELSIEPLGCDKSGTIYLGILHCIGSTGGALAIVLQRISNVEPVYTRIVPDLLVEILHSDFPIPVSMFSPYFREEYTHQAYQRGLNRDDFDFAHYSVTQPKAQSIFVRSISEVLERITGLYLSSPTILRTPIEDSVEGSLEARVTDYSSGWSEFHKDGSDDGREIWCKIKYVSAGVEPLPPNPFRTAPTFIKPWYIISERPYSNENLIPDSDNYQLPNDFSLEAGCATGIQQECLLYKTDLFLIVEDIS</sequence>
<organism evidence="1 2">
    <name type="scientific">Scytalidium lignicola</name>
    <name type="common">Hyphomycete</name>
    <dbReference type="NCBI Taxonomy" id="5539"/>
    <lineage>
        <taxon>Eukaryota</taxon>
        <taxon>Fungi</taxon>
        <taxon>Dikarya</taxon>
        <taxon>Ascomycota</taxon>
        <taxon>Pezizomycotina</taxon>
        <taxon>Leotiomycetes</taxon>
        <taxon>Leotiomycetes incertae sedis</taxon>
        <taxon>Scytalidium</taxon>
    </lineage>
</organism>
<dbReference type="Proteomes" id="UP000258309">
    <property type="component" value="Unassembled WGS sequence"/>
</dbReference>